<accession>A0ABN8XMJ9</accession>
<evidence type="ECO:0000313" key="1">
    <source>
        <dbReference type="EMBL" id="CAI9150675.1"/>
    </source>
</evidence>
<keyword evidence="2" id="KW-1185">Reference proteome</keyword>
<comment type="caution">
    <text evidence="1">The sequence shown here is derived from an EMBL/GenBank/DDBJ whole genome shotgun (WGS) entry which is preliminary data.</text>
</comment>
<gene>
    <name evidence="1" type="ORF">MRATA1EN1_LOCUS32293</name>
</gene>
<name>A0ABN8XMJ9_RANTA</name>
<evidence type="ECO:0000313" key="2">
    <source>
        <dbReference type="Proteomes" id="UP001176941"/>
    </source>
</evidence>
<sequence>MAYLCFINSHLLVSSHGRMGERALWGLFCQGTNPIHEGSTLMTQIISQRPHLQTPSFFRSGFQHMNFERTQTLSLQHNPSHNSTIKCLAKGGAKESPQNNFLRAVNSIKLNHQALNATRHPEQNRLHGTSQETEIQAEIHKWDLFKQEVFHSEGNY</sequence>
<dbReference type="Proteomes" id="UP001176941">
    <property type="component" value="Unassembled WGS sequence"/>
</dbReference>
<organism evidence="1 2">
    <name type="scientific">Rangifer tarandus platyrhynchus</name>
    <name type="common">Svalbard reindeer</name>
    <dbReference type="NCBI Taxonomy" id="3082113"/>
    <lineage>
        <taxon>Eukaryota</taxon>
        <taxon>Metazoa</taxon>
        <taxon>Chordata</taxon>
        <taxon>Craniata</taxon>
        <taxon>Vertebrata</taxon>
        <taxon>Euteleostomi</taxon>
        <taxon>Mammalia</taxon>
        <taxon>Eutheria</taxon>
        <taxon>Laurasiatheria</taxon>
        <taxon>Artiodactyla</taxon>
        <taxon>Ruminantia</taxon>
        <taxon>Pecora</taxon>
        <taxon>Cervidae</taxon>
        <taxon>Odocoileinae</taxon>
        <taxon>Rangifer</taxon>
    </lineage>
</organism>
<proteinExistence type="predicted"/>
<protein>
    <submittedName>
        <fullName evidence="1">Uncharacterized protein</fullName>
    </submittedName>
</protein>
<reference evidence="1" key="1">
    <citation type="submission" date="2023-04" db="EMBL/GenBank/DDBJ databases">
        <authorList>
            <consortium name="ELIXIR-Norway"/>
        </authorList>
    </citation>
    <scope>NUCLEOTIDE SEQUENCE [LARGE SCALE GENOMIC DNA]</scope>
</reference>
<dbReference type="EMBL" id="CATKSN020000973">
    <property type="protein sequence ID" value="CAI9150675.1"/>
    <property type="molecule type" value="Genomic_DNA"/>
</dbReference>